<dbReference type="FunFam" id="1.25.40.10:FF:000073">
    <property type="entry name" value="Pentatricopeptide repeat-containing protein chloroplastic"/>
    <property type="match status" value="1"/>
</dbReference>
<accession>A0AAN9M9F1</accession>
<dbReference type="EMBL" id="JAYMYQ010000002">
    <property type="protein sequence ID" value="KAK7350755.1"/>
    <property type="molecule type" value="Genomic_DNA"/>
</dbReference>
<dbReference type="Pfam" id="PF20431">
    <property type="entry name" value="E_motif"/>
    <property type="match status" value="1"/>
</dbReference>
<dbReference type="Proteomes" id="UP001367508">
    <property type="component" value="Unassembled WGS sequence"/>
</dbReference>
<dbReference type="PANTHER" id="PTHR47926">
    <property type="entry name" value="PENTATRICOPEPTIDE REPEAT-CONTAINING PROTEIN"/>
    <property type="match status" value="1"/>
</dbReference>
<evidence type="ECO:0000256" key="4">
    <source>
        <dbReference type="SAM" id="Phobius"/>
    </source>
</evidence>
<feature type="domain" description="DYW" evidence="5">
    <location>
        <begin position="471"/>
        <end position="563"/>
    </location>
</feature>
<dbReference type="InterPro" id="IPR002885">
    <property type="entry name" value="PPR_rpt"/>
</dbReference>
<feature type="repeat" description="PPR" evidence="3">
    <location>
        <begin position="256"/>
        <end position="290"/>
    </location>
</feature>
<evidence type="ECO:0000313" key="6">
    <source>
        <dbReference type="EMBL" id="KAK7350755.1"/>
    </source>
</evidence>
<dbReference type="PROSITE" id="PS51375">
    <property type="entry name" value="PPR"/>
    <property type="match status" value="3"/>
</dbReference>
<dbReference type="InterPro" id="IPR011990">
    <property type="entry name" value="TPR-like_helical_dom_sf"/>
</dbReference>
<keyword evidence="2" id="KW-0677">Repeat</keyword>
<dbReference type="InterPro" id="IPR046960">
    <property type="entry name" value="PPR_At4g14850-like_plant"/>
</dbReference>
<organism evidence="6 7">
    <name type="scientific">Canavalia gladiata</name>
    <name type="common">Sword bean</name>
    <name type="synonym">Dolichos gladiatus</name>
    <dbReference type="NCBI Taxonomy" id="3824"/>
    <lineage>
        <taxon>Eukaryota</taxon>
        <taxon>Viridiplantae</taxon>
        <taxon>Streptophyta</taxon>
        <taxon>Embryophyta</taxon>
        <taxon>Tracheophyta</taxon>
        <taxon>Spermatophyta</taxon>
        <taxon>Magnoliopsida</taxon>
        <taxon>eudicotyledons</taxon>
        <taxon>Gunneridae</taxon>
        <taxon>Pentapetalae</taxon>
        <taxon>rosids</taxon>
        <taxon>fabids</taxon>
        <taxon>Fabales</taxon>
        <taxon>Fabaceae</taxon>
        <taxon>Papilionoideae</taxon>
        <taxon>50 kb inversion clade</taxon>
        <taxon>NPAAA clade</taxon>
        <taxon>indigoferoid/millettioid clade</taxon>
        <taxon>Phaseoleae</taxon>
        <taxon>Canavalia</taxon>
    </lineage>
</organism>
<dbReference type="GO" id="GO:0003723">
    <property type="term" value="F:RNA binding"/>
    <property type="evidence" value="ECO:0007669"/>
    <property type="project" value="InterPro"/>
</dbReference>
<dbReference type="InterPro" id="IPR032867">
    <property type="entry name" value="DYW_dom"/>
</dbReference>
<comment type="caution">
    <text evidence="6">The sequence shown here is derived from an EMBL/GenBank/DDBJ whole genome shotgun (WGS) entry which is preliminary data.</text>
</comment>
<protein>
    <recommendedName>
        <fullName evidence="5">DYW domain-containing protein</fullName>
    </recommendedName>
</protein>
<evidence type="ECO:0000256" key="3">
    <source>
        <dbReference type="PROSITE-ProRule" id="PRU00708"/>
    </source>
</evidence>
<dbReference type="AlphaFoldDB" id="A0AAN9M9F1"/>
<keyword evidence="7" id="KW-1185">Reference proteome</keyword>
<dbReference type="Pfam" id="PF01535">
    <property type="entry name" value="PPR"/>
    <property type="match status" value="2"/>
</dbReference>
<evidence type="ECO:0000256" key="2">
    <source>
        <dbReference type="ARBA" id="ARBA00022737"/>
    </source>
</evidence>
<keyword evidence="4" id="KW-0472">Membrane</keyword>
<name>A0AAN9M9F1_CANGL</name>
<evidence type="ECO:0000259" key="5">
    <source>
        <dbReference type="Pfam" id="PF14432"/>
    </source>
</evidence>
<feature type="repeat" description="PPR" evidence="3">
    <location>
        <begin position="122"/>
        <end position="152"/>
    </location>
</feature>
<dbReference type="NCBIfam" id="TIGR00756">
    <property type="entry name" value="PPR"/>
    <property type="match status" value="4"/>
</dbReference>
<sequence length="563" mass="63449">MAKMKRVYKLHATLIKSGQLQNPVSLRTFILHCADSSSPPDTARYAASVLLRFPVIPDPLPYNIVIRHVSLHSPSLALSLFTHMHRTHIPFDHFTFPLILKPSKLNPFQIHSLILKLGFTSNIYVQNALINAYGSRGSLHVALDLFDEMPNRDLVSWSSLISCFAKNGLPSEALSLFQQMQLRESAMLPDGVIMLGVISAVSSLAALELGIWVHAFISRTGLALTVPLGTALIDMYSRCGSIDRSVKVFDEMPHRNIVTWTVLINGLAMHGRSREALNVFYAMGESGLKPDGFAFMGALVACSHGGLVDEGWRVFESMQNEYNVEPTLEHYGCMVDLLGRASLLVEAFKFVEGMPIKPHSVIWRTLLGACVNHNQVVLAEKAKERINELDPRHDGDYVLLSNAYGGVGNWVEKEGVRNSMKKNRIVKEPGLSLVHIGQEFHEFVSGDKSHPQWEEVTKFLGSVIDTVKLGGYTPDTSNVLHDIQEEEKERCLGYHSEKLAVAYVLLYHRDRRIVRVIKNLRICYDCHNFMKHVSGFFDRDIIIRDRNRFHHFSKGSCSCRDFW</sequence>
<feature type="repeat" description="PPR" evidence="3">
    <location>
        <begin position="153"/>
        <end position="187"/>
    </location>
</feature>
<keyword evidence="4" id="KW-0812">Transmembrane</keyword>
<dbReference type="PANTHER" id="PTHR47926:SF507">
    <property type="entry name" value="DYW DOMAIN-CONTAINING PROTEIN"/>
    <property type="match status" value="1"/>
</dbReference>
<dbReference type="Pfam" id="PF14432">
    <property type="entry name" value="DYW_deaminase"/>
    <property type="match status" value="1"/>
</dbReference>
<keyword evidence="4" id="KW-1133">Transmembrane helix</keyword>
<dbReference type="InterPro" id="IPR046848">
    <property type="entry name" value="E_motif"/>
</dbReference>
<evidence type="ECO:0000313" key="7">
    <source>
        <dbReference type="Proteomes" id="UP001367508"/>
    </source>
</evidence>
<feature type="transmembrane region" description="Helical" evidence="4">
    <location>
        <begin position="192"/>
        <end position="217"/>
    </location>
</feature>
<gene>
    <name evidence="6" type="ORF">VNO77_09681</name>
</gene>
<comment type="similarity">
    <text evidence="1">Belongs to the PPR family. PCMP-H subfamily.</text>
</comment>
<dbReference type="GO" id="GO:0008270">
    <property type="term" value="F:zinc ion binding"/>
    <property type="evidence" value="ECO:0007669"/>
    <property type="project" value="InterPro"/>
</dbReference>
<evidence type="ECO:0000256" key="1">
    <source>
        <dbReference type="ARBA" id="ARBA00006643"/>
    </source>
</evidence>
<dbReference type="FunFam" id="1.25.40.10:FF:000184">
    <property type="entry name" value="Pentatricopeptide repeat-containing protein, chloroplastic"/>
    <property type="match status" value="1"/>
</dbReference>
<reference evidence="6 7" key="1">
    <citation type="submission" date="2024-01" db="EMBL/GenBank/DDBJ databases">
        <title>The genomes of 5 underutilized Papilionoideae crops provide insights into root nodulation and disease resistanc.</title>
        <authorList>
            <person name="Jiang F."/>
        </authorList>
    </citation>
    <scope>NUCLEOTIDE SEQUENCE [LARGE SCALE GENOMIC DNA]</scope>
    <source>
        <strain evidence="6">LVBAO_FW01</strain>
        <tissue evidence="6">Leaves</tissue>
    </source>
</reference>
<dbReference type="Pfam" id="PF13041">
    <property type="entry name" value="PPR_2"/>
    <property type="match status" value="1"/>
</dbReference>
<proteinExistence type="inferred from homology"/>
<dbReference type="GO" id="GO:0009451">
    <property type="term" value="P:RNA modification"/>
    <property type="evidence" value="ECO:0007669"/>
    <property type="project" value="InterPro"/>
</dbReference>
<dbReference type="Gene3D" id="1.25.40.10">
    <property type="entry name" value="Tetratricopeptide repeat domain"/>
    <property type="match status" value="2"/>
</dbReference>